<name>A0A165F1H6_9BASI</name>
<evidence type="ECO:0000313" key="2">
    <source>
        <dbReference type="Proteomes" id="UP000076842"/>
    </source>
</evidence>
<dbReference type="InParanoid" id="A0A165F1H6"/>
<proteinExistence type="predicted"/>
<sequence>MPSLGGVQVRTYVDEDLSEEYSVSVNEQHREAHCWIVSEAGKSFHLVWRAWSEATLTESSIGRLTIDGRMHNWAVQSKTWRWLSTTRALAGTEERSLVFAEAVEADPYYMGECEPDYVTTEIGTIILEVQLGEWLPQGNTTEAQIAWTTTTPWRKTQAVRVRRLPPNSGKSRWHRVM</sequence>
<reference evidence="1 2" key="1">
    <citation type="journal article" date="2016" name="Mol. Biol. Evol.">
        <title>Comparative Genomics of Early-Diverging Mushroom-Forming Fungi Provides Insights into the Origins of Lignocellulose Decay Capabilities.</title>
        <authorList>
            <person name="Nagy L.G."/>
            <person name="Riley R."/>
            <person name="Tritt A."/>
            <person name="Adam C."/>
            <person name="Daum C."/>
            <person name="Floudas D."/>
            <person name="Sun H."/>
            <person name="Yadav J.S."/>
            <person name="Pangilinan J."/>
            <person name="Larsson K.H."/>
            <person name="Matsuura K."/>
            <person name="Barry K."/>
            <person name="Labutti K."/>
            <person name="Kuo R."/>
            <person name="Ohm R.A."/>
            <person name="Bhattacharya S.S."/>
            <person name="Shirouzu T."/>
            <person name="Yoshinaga Y."/>
            <person name="Martin F.M."/>
            <person name="Grigoriev I.V."/>
            <person name="Hibbett D.S."/>
        </authorList>
    </citation>
    <scope>NUCLEOTIDE SEQUENCE [LARGE SCALE GENOMIC DNA]</scope>
    <source>
        <strain evidence="1 2">HHB12733</strain>
    </source>
</reference>
<dbReference type="Proteomes" id="UP000076842">
    <property type="component" value="Unassembled WGS sequence"/>
</dbReference>
<accession>A0A165F1H6</accession>
<organism evidence="1 2">
    <name type="scientific">Calocera cornea HHB12733</name>
    <dbReference type="NCBI Taxonomy" id="1353952"/>
    <lineage>
        <taxon>Eukaryota</taxon>
        <taxon>Fungi</taxon>
        <taxon>Dikarya</taxon>
        <taxon>Basidiomycota</taxon>
        <taxon>Agaricomycotina</taxon>
        <taxon>Dacrymycetes</taxon>
        <taxon>Dacrymycetales</taxon>
        <taxon>Dacrymycetaceae</taxon>
        <taxon>Calocera</taxon>
    </lineage>
</organism>
<dbReference type="AlphaFoldDB" id="A0A165F1H6"/>
<dbReference type="OrthoDB" id="3364132at2759"/>
<dbReference type="EMBL" id="KV423985">
    <property type="protein sequence ID" value="KZT55993.1"/>
    <property type="molecule type" value="Genomic_DNA"/>
</dbReference>
<keyword evidence="2" id="KW-1185">Reference proteome</keyword>
<gene>
    <name evidence="1" type="ORF">CALCODRAFT_332886</name>
</gene>
<protein>
    <submittedName>
        <fullName evidence="1">Uncharacterized protein</fullName>
    </submittedName>
</protein>
<evidence type="ECO:0000313" key="1">
    <source>
        <dbReference type="EMBL" id="KZT55993.1"/>
    </source>
</evidence>